<dbReference type="OrthoDB" id="1924823at2759"/>
<dbReference type="InterPro" id="IPR006702">
    <property type="entry name" value="CASP_dom"/>
</dbReference>
<keyword evidence="7 8" id="KW-0472">Membrane</keyword>
<comment type="caution">
    <text evidence="8">Lacks conserved residue(s) required for the propagation of feature annotation.</text>
</comment>
<evidence type="ECO:0000256" key="3">
    <source>
        <dbReference type="ARBA" id="ARBA00011489"/>
    </source>
</evidence>
<dbReference type="PANTHER" id="PTHR33573">
    <property type="entry name" value="CASP-LIKE PROTEIN 4A4"/>
    <property type="match status" value="1"/>
</dbReference>
<comment type="subcellular location">
    <subcellularLocation>
        <location evidence="1 8">Cell membrane</location>
        <topology evidence="1 8">Multi-pass membrane protein</topology>
    </subcellularLocation>
</comment>
<evidence type="ECO:0000256" key="8">
    <source>
        <dbReference type="RuleBase" id="RU361233"/>
    </source>
</evidence>
<accession>A0A1R3H972</accession>
<keyword evidence="5 8" id="KW-0812">Transmembrane</keyword>
<name>A0A1R3H972_9ROSI</name>
<proteinExistence type="inferred from homology"/>
<comment type="subunit">
    <text evidence="3 8">Homodimer and heterodimers.</text>
</comment>
<comment type="caution">
    <text evidence="10">The sequence shown here is derived from an EMBL/GenBank/DDBJ whole genome shotgun (WGS) entry which is preliminary data.</text>
</comment>
<dbReference type="PANTHER" id="PTHR33573:SF57">
    <property type="entry name" value="CASP-LIKE PROTEIN 4B1"/>
    <property type="match status" value="1"/>
</dbReference>
<dbReference type="EMBL" id="AWUE01020701">
    <property type="protein sequence ID" value="OMO66881.1"/>
    <property type="molecule type" value="Genomic_DNA"/>
</dbReference>
<dbReference type="Proteomes" id="UP000187203">
    <property type="component" value="Unassembled WGS sequence"/>
</dbReference>
<gene>
    <name evidence="10" type="ORF">COLO4_30298</name>
</gene>
<evidence type="ECO:0000256" key="2">
    <source>
        <dbReference type="ARBA" id="ARBA00007651"/>
    </source>
</evidence>
<evidence type="ECO:0000259" key="9">
    <source>
        <dbReference type="Pfam" id="PF04535"/>
    </source>
</evidence>
<keyword evidence="11" id="KW-1185">Reference proteome</keyword>
<evidence type="ECO:0000313" key="11">
    <source>
        <dbReference type="Proteomes" id="UP000187203"/>
    </source>
</evidence>
<dbReference type="AlphaFoldDB" id="A0A1R3H972"/>
<evidence type="ECO:0000256" key="4">
    <source>
        <dbReference type="ARBA" id="ARBA00022475"/>
    </source>
</evidence>
<evidence type="ECO:0000256" key="1">
    <source>
        <dbReference type="ARBA" id="ARBA00004651"/>
    </source>
</evidence>
<feature type="domain" description="Casparian strip membrane protein" evidence="9">
    <location>
        <begin position="104"/>
        <end position="199"/>
    </location>
</feature>
<keyword evidence="4 8" id="KW-1003">Cell membrane</keyword>
<protein>
    <recommendedName>
        <fullName evidence="8">CASP-like protein</fullName>
    </recommendedName>
</protein>
<evidence type="ECO:0000313" key="10">
    <source>
        <dbReference type="EMBL" id="OMO66881.1"/>
    </source>
</evidence>
<evidence type="ECO:0000256" key="6">
    <source>
        <dbReference type="ARBA" id="ARBA00022989"/>
    </source>
</evidence>
<reference evidence="11" key="1">
    <citation type="submission" date="2013-09" db="EMBL/GenBank/DDBJ databases">
        <title>Corchorus olitorius genome sequencing.</title>
        <authorList>
            <person name="Alam M."/>
            <person name="Haque M.S."/>
            <person name="Islam M.S."/>
            <person name="Emdad E.M."/>
            <person name="Islam M.M."/>
            <person name="Ahmed B."/>
            <person name="Halim A."/>
            <person name="Hossen Q.M.M."/>
            <person name="Hossain M.Z."/>
            <person name="Ahmed R."/>
            <person name="Khan M.M."/>
            <person name="Islam R."/>
            <person name="Rashid M.M."/>
            <person name="Khan S.A."/>
            <person name="Rahman M.S."/>
            <person name="Alam M."/>
            <person name="Yahiya A.S."/>
            <person name="Khan M.S."/>
            <person name="Azam M.S."/>
            <person name="Haque T."/>
            <person name="Lashkar M.Z.H."/>
            <person name="Akhand A.I."/>
            <person name="Morshed G."/>
            <person name="Roy S."/>
            <person name="Uddin K.S."/>
            <person name="Rabeya T."/>
            <person name="Hossain A.S."/>
            <person name="Chowdhury A."/>
            <person name="Snigdha A.R."/>
            <person name="Mortoza M.S."/>
            <person name="Matin S.A."/>
            <person name="Hoque S.M.E."/>
            <person name="Islam M.K."/>
            <person name="Roy D.K."/>
            <person name="Haider R."/>
            <person name="Moosa M.M."/>
            <person name="Elias S.M."/>
            <person name="Hasan A.M."/>
            <person name="Jahan S."/>
            <person name="Shafiuddin M."/>
            <person name="Mahmood N."/>
            <person name="Shommy N.S."/>
        </authorList>
    </citation>
    <scope>NUCLEOTIDE SEQUENCE [LARGE SCALE GENOMIC DNA]</scope>
    <source>
        <strain evidence="11">cv. O-4</strain>
    </source>
</reference>
<feature type="transmembrane region" description="Helical" evidence="8">
    <location>
        <begin position="102"/>
        <end position="120"/>
    </location>
</feature>
<dbReference type="STRING" id="93759.A0A1R3H972"/>
<dbReference type="Pfam" id="PF04535">
    <property type="entry name" value="CASP_dom"/>
    <property type="match status" value="1"/>
</dbReference>
<sequence>MRLPLGDLLDIGGLTQEAISLLNTYGDWEWNLEFLVPVADQLKKQLNSIMLNPEDRIKDQHVVSPVPTAPPAPTAEPVPDVVEVSAAISSRRREREDMLKRGILMSRLFAFLFSLLASIFMASNRHGDGKDFDNYEEYRYLLAIACIATVYSGGQGLRYANKISIGRQQREEQNSFSMIDLVGDEVAAYLLVSAASAAVP</sequence>
<dbReference type="GO" id="GO:0005886">
    <property type="term" value="C:plasma membrane"/>
    <property type="evidence" value="ECO:0007669"/>
    <property type="project" value="UniProtKB-SubCell"/>
</dbReference>
<evidence type="ECO:0000256" key="5">
    <source>
        <dbReference type="ARBA" id="ARBA00022692"/>
    </source>
</evidence>
<organism evidence="10 11">
    <name type="scientific">Corchorus olitorius</name>
    <dbReference type="NCBI Taxonomy" id="93759"/>
    <lineage>
        <taxon>Eukaryota</taxon>
        <taxon>Viridiplantae</taxon>
        <taxon>Streptophyta</taxon>
        <taxon>Embryophyta</taxon>
        <taxon>Tracheophyta</taxon>
        <taxon>Spermatophyta</taxon>
        <taxon>Magnoliopsida</taxon>
        <taxon>eudicotyledons</taxon>
        <taxon>Gunneridae</taxon>
        <taxon>Pentapetalae</taxon>
        <taxon>rosids</taxon>
        <taxon>malvids</taxon>
        <taxon>Malvales</taxon>
        <taxon>Malvaceae</taxon>
        <taxon>Grewioideae</taxon>
        <taxon>Apeibeae</taxon>
        <taxon>Corchorus</taxon>
    </lineage>
</organism>
<evidence type="ECO:0000256" key="7">
    <source>
        <dbReference type="ARBA" id="ARBA00023136"/>
    </source>
</evidence>
<keyword evidence="6 8" id="KW-1133">Transmembrane helix</keyword>
<comment type="similarity">
    <text evidence="2 8">Belongs to the Casparian strip membrane proteins (CASP) family.</text>
</comment>
<feature type="transmembrane region" description="Helical" evidence="8">
    <location>
        <begin position="140"/>
        <end position="160"/>
    </location>
</feature>